<organism evidence="2">
    <name type="scientific">Brugia malayi</name>
    <name type="common">Filarial nematode worm</name>
    <dbReference type="NCBI Taxonomy" id="6279"/>
    <lineage>
        <taxon>Eukaryota</taxon>
        <taxon>Metazoa</taxon>
        <taxon>Ecdysozoa</taxon>
        <taxon>Nematoda</taxon>
        <taxon>Chromadorea</taxon>
        <taxon>Rhabditida</taxon>
        <taxon>Spirurina</taxon>
        <taxon>Spiruromorpha</taxon>
        <taxon>Filarioidea</taxon>
        <taxon>Onchocercidae</taxon>
        <taxon>Brugia</taxon>
    </lineage>
</organism>
<gene>
    <name evidence="2 3" type="ORF">Bm8134</name>
    <name evidence="2" type="ORF">BM_Bm8134</name>
</gene>
<dbReference type="AlphaFoldDB" id="A0A0J9XMI9"/>
<name>A0A0J9XMI9_BRUMA</name>
<dbReference type="OMA" id="CRISENV"/>
<reference evidence="2" key="1">
    <citation type="journal article" date="2007" name="Science">
        <title>Draft genome of the filarial nematode parasite Brugia malayi.</title>
        <authorList>
            <person name="Ghedin E."/>
            <person name="Wang S."/>
            <person name="Spiro D."/>
            <person name="Caler E."/>
            <person name="Zhao Q."/>
            <person name="Crabtree J."/>
            <person name="Allen J.E."/>
            <person name="Delcher A.L."/>
            <person name="Guiliano D.B."/>
            <person name="Miranda-Saavedra D."/>
            <person name="Angiuoli S.V."/>
            <person name="Creasy T."/>
            <person name="Amedeo P."/>
            <person name="Haas B."/>
            <person name="El-Sayed N.M."/>
            <person name="Wortman J.R."/>
            <person name="Feldblyum T."/>
            <person name="Tallon L."/>
            <person name="Schatz M."/>
            <person name="Shumway M."/>
            <person name="Koo H."/>
            <person name="Salzberg S.L."/>
            <person name="Schobel S."/>
            <person name="Pertea M."/>
            <person name="Pop M."/>
            <person name="White O."/>
            <person name="Barton G.J."/>
            <person name="Carlow C.K."/>
            <person name="Crawford M.J."/>
            <person name="Daub J."/>
            <person name="Dimmic M.W."/>
            <person name="Estes C.F."/>
            <person name="Foster J.M."/>
            <person name="Ganatra M."/>
            <person name="Gregory W.F."/>
            <person name="Johnson N.M."/>
            <person name="Jin J."/>
            <person name="Komuniecki R."/>
            <person name="Korf I."/>
            <person name="Kumar S."/>
            <person name="Laney S."/>
            <person name="Li B.W."/>
            <person name="Li W."/>
            <person name="Lindblom T.H."/>
            <person name="Lustigman S."/>
            <person name="Ma D."/>
            <person name="Maina C.V."/>
            <person name="Martin D.M."/>
            <person name="McCarter J.P."/>
            <person name="McReynolds L."/>
            <person name="Mitreva M."/>
            <person name="Nutman T.B."/>
            <person name="Parkinson J."/>
            <person name="Peregrin-Alvarez J.M."/>
            <person name="Poole C."/>
            <person name="Ren Q."/>
            <person name="Saunders L."/>
            <person name="Sluder A.E."/>
            <person name="Smith K."/>
            <person name="Stanke M."/>
            <person name="Unnasch T.R."/>
            <person name="Ware J."/>
            <person name="Wei A.D."/>
            <person name="Weil G."/>
            <person name="Williams D.J."/>
            <person name="Zhang Y."/>
            <person name="Williams S.A."/>
            <person name="Fraser-Liggett C."/>
            <person name="Slatko B."/>
            <person name="Blaxter M.L."/>
            <person name="Scott A.L."/>
        </authorList>
    </citation>
    <scope>NUCLEOTIDE SEQUENCE</scope>
    <source>
        <strain evidence="2">FR3</strain>
    </source>
</reference>
<sequence length="234" mass="27125">MIGDIKVVYAFFLMVEMKCLMPNTLNELNEIAKNCEKFTTCAQVELLGDEPRNVEVEMCRINEVVASADFKFLVTHMGDIEIDVEKTSRTPVKRRMKKSCDCTPKKRSKERRKQSLTVEHPEEQTNDTDEEEVVITRTYNDKLANDFDQMNLYPERKQTLQPGTNSISRSMSDDTNIISLSDDEITDTTPSRKQRYGKQNQNFQRRVFLSIHRQPRSKTGSQNVLISSLKPHLR</sequence>
<feature type="compositionally biased region" description="Polar residues" evidence="1">
    <location>
        <begin position="217"/>
        <end position="226"/>
    </location>
</feature>
<evidence type="ECO:0000256" key="1">
    <source>
        <dbReference type="SAM" id="MobiDB-lite"/>
    </source>
</evidence>
<evidence type="ECO:0000313" key="2">
    <source>
        <dbReference type="EMBL" id="CDP91110.1"/>
    </source>
</evidence>
<feature type="region of interest" description="Disordered" evidence="1">
    <location>
        <begin position="214"/>
        <end position="234"/>
    </location>
</feature>
<accession>A0A0J9XMI9</accession>
<dbReference type="EMBL" id="LN855484">
    <property type="protein sequence ID" value="CDP91110.1"/>
    <property type="molecule type" value="Genomic_DNA"/>
</dbReference>
<feature type="region of interest" description="Disordered" evidence="1">
    <location>
        <begin position="93"/>
        <end position="130"/>
    </location>
</feature>
<reference evidence="2" key="2">
    <citation type="submission" date="2012-12" db="EMBL/GenBank/DDBJ databases">
        <authorList>
            <person name="Gao Y.W."/>
            <person name="Fan S.T."/>
            <person name="Sun H.T."/>
            <person name="Wang Z."/>
            <person name="Gao X.L."/>
            <person name="Li Y.G."/>
            <person name="Wang T.C."/>
            <person name="Zhang K."/>
            <person name="Xu W.W."/>
            <person name="Yu Z.J."/>
            <person name="Xia X.Z."/>
        </authorList>
    </citation>
    <scope>NUCLEOTIDE SEQUENCE</scope>
    <source>
        <strain evidence="2">FR3</strain>
    </source>
</reference>
<dbReference type="WormBase" id="Bm8134">
    <property type="protein sequence ID" value="BM44675"/>
    <property type="gene ID" value="WBGene00228395"/>
</dbReference>
<evidence type="ECO:0000313" key="3">
    <source>
        <dbReference type="WormBase" id="Bm8134"/>
    </source>
</evidence>
<feature type="compositionally biased region" description="Basic residues" evidence="1">
    <location>
        <begin position="105"/>
        <end position="114"/>
    </location>
</feature>
<proteinExistence type="predicted"/>
<protein>
    <submittedName>
        <fullName evidence="2">Bm8134</fullName>
    </submittedName>
</protein>